<dbReference type="GO" id="GO:0046872">
    <property type="term" value="F:metal ion binding"/>
    <property type="evidence" value="ECO:0007669"/>
    <property type="project" value="UniProtKB-KW"/>
</dbReference>
<evidence type="ECO:0000256" key="6">
    <source>
        <dbReference type="PROSITE-ProRule" id="PRU00267"/>
    </source>
</evidence>
<keyword evidence="7" id="KW-0479">Metal-binding</keyword>
<feature type="region of interest" description="Disordered" evidence="8">
    <location>
        <begin position="567"/>
        <end position="593"/>
    </location>
</feature>
<evidence type="ECO:0000313" key="10">
    <source>
        <dbReference type="EMBL" id="CAG8476670.1"/>
    </source>
</evidence>
<feature type="compositionally biased region" description="Basic and acidic residues" evidence="8">
    <location>
        <begin position="567"/>
        <end position="576"/>
    </location>
</feature>
<evidence type="ECO:0000256" key="2">
    <source>
        <dbReference type="ARBA" id="ARBA00005634"/>
    </source>
</evidence>
<dbReference type="InterPro" id="IPR007484">
    <property type="entry name" value="Peptidase_M28"/>
</dbReference>
<evidence type="ECO:0000256" key="3">
    <source>
        <dbReference type="ARBA" id="ARBA00022670"/>
    </source>
</evidence>
<keyword evidence="11" id="KW-1185">Reference proteome</keyword>
<comment type="similarity">
    <text evidence="2">Belongs to the peptidase M28 family. M28B subfamily.</text>
</comment>
<keyword evidence="5 7" id="KW-0862">Zinc</keyword>
<dbReference type="InterPro" id="IPR009071">
    <property type="entry name" value="HMG_box_dom"/>
</dbReference>
<dbReference type="InterPro" id="IPR045175">
    <property type="entry name" value="M28_fam"/>
</dbReference>
<comment type="cofactor">
    <cofactor evidence="1">
        <name>Zn(2+)</name>
        <dbReference type="ChEBI" id="CHEBI:29105"/>
    </cofactor>
</comment>
<protein>
    <recommendedName>
        <fullName evidence="7">Peptide hydrolase</fullName>
        <ecNumber evidence="7">3.4.-.-</ecNumber>
    </recommendedName>
</protein>
<dbReference type="SUPFAM" id="SSF52025">
    <property type="entry name" value="PA domain"/>
    <property type="match status" value="1"/>
</dbReference>
<feature type="compositionally biased region" description="Low complexity" evidence="8">
    <location>
        <begin position="582"/>
        <end position="593"/>
    </location>
</feature>
<dbReference type="GO" id="GO:0006508">
    <property type="term" value="P:proteolysis"/>
    <property type="evidence" value="ECO:0007669"/>
    <property type="project" value="UniProtKB-KW"/>
</dbReference>
<dbReference type="EC" id="3.4.-.-" evidence="7"/>
<dbReference type="Gene3D" id="1.10.30.10">
    <property type="entry name" value="High mobility group box domain"/>
    <property type="match status" value="1"/>
</dbReference>
<proteinExistence type="inferred from homology"/>
<gene>
    <name evidence="10" type="ORF">AMORRO_LOCUS2106</name>
</gene>
<name>A0A9N8W767_9GLOM</name>
<dbReference type="SUPFAM" id="SSF53187">
    <property type="entry name" value="Zn-dependent exopeptidases"/>
    <property type="match status" value="1"/>
</dbReference>
<feature type="domain" description="HMG box" evidence="9">
    <location>
        <begin position="490"/>
        <end position="561"/>
    </location>
</feature>
<dbReference type="InterPro" id="IPR036910">
    <property type="entry name" value="HMG_box_dom_sf"/>
</dbReference>
<dbReference type="OrthoDB" id="10013407at2759"/>
<dbReference type="GO" id="GO:0008235">
    <property type="term" value="F:metalloexopeptidase activity"/>
    <property type="evidence" value="ECO:0007669"/>
    <property type="project" value="InterPro"/>
</dbReference>
<evidence type="ECO:0000256" key="4">
    <source>
        <dbReference type="ARBA" id="ARBA00022801"/>
    </source>
</evidence>
<accession>A0A9N8W767</accession>
<comment type="caution">
    <text evidence="10">The sequence shown here is derived from an EMBL/GenBank/DDBJ whole genome shotgun (WGS) entry which is preliminary data.</text>
</comment>
<dbReference type="EMBL" id="CAJVPV010000863">
    <property type="protein sequence ID" value="CAG8476670.1"/>
    <property type="molecule type" value="Genomic_DNA"/>
</dbReference>
<feature type="DNA-binding region" description="HMG box" evidence="6">
    <location>
        <begin position="490"/>
        <end position="561"/>
    </location>
</feature>
<dbReference type="InterPro" id="IPR046450">
    <property type="entry name" value="PA_dom_sf"/>
</dbReference>
<dbReference type="AlphaFoldDB" id="A0A9N8W767"/>
<keyword evidence="4 7" id="KW-0378">Hydrolase</keyword>
<keyword evidence="6" id="KW-0539">Nucleus</keyword>
<dbReference type="SUPFAM" id="SSF47095">
    <property type="entry name" value="HMG-box"/>
    <property type="match status" value="1"/>
</dbReference>
<dbReference type="PANTHER" id="PTHR12147">
    <property type="entry name" value="METALLOPEPTIDASE M28 FAMILY MEMBER"/>
    <property type="match status" value="1"/>
</dbReference>
<evidence type="ECO:0000256" key="7">
    <source>
        <dbReference type="RuleBase" id="RU361240"/>
    </source>
</evidence>
<sequence length="695" mass="78753">MPRAVHDAPEEITLPHDLTDNIFAHLKALNDIAYRSTRNSRSVTDGFNASAEYVISQLNKTGCEVKLQYFKVPIWEKEKEAELNVTFDNGVTVAYQGGIDFWSMRYGGQATNLIFQGVTEVKKPCDEGEEWDVEGKVALIRLREKCDLWEIALKAEKSGASAVIFYNTPEQKKLSYSRVRIVDWKEGDPLIAIPVLAASNSMGQLLSNSQHINITTYTKLFVVETFNVLCYLNDHGDKQSTIVVGSHLDSVPAGPGLVDNASGSSTILEILLYLEKKQFKSRNRLIFAWWGAEELGLLGSRHFVRQLMNSGENVDVAMNLNFDMLGSPNYIPFVLRGSDAPSDARNGSIRIQRVLELGFDEIKKNYNVSDMLGGSDFLPFVQNGIPSGGLYTGSSEIKSRRSQREFGGIANAPLDPCYHKECDSLENVSKEAISVQNSCFNNYSVPDAITLESIISSAISFEERRRIESAIFLPLHDLIIPTHKPNRKKAPRSQNSFVIFRKNFQARMTYEKGPGYSSQLKTVSKHAKDIWRMLASEEKSIYERIASIATMVHKVIWPNYSYRPNRKETKRNEHSNHSHICSSASFSQNPSSNNSLRHCLNHDDLGPCDSFSYKRQNSTHHPSRYQDFPHFEIGRYPNYNKYSPYYIPRLEIQPCPILTPIQPIQPIRQLEMETTPSITPYDKSILNTVDKYFKI</sequence>
<dbReference type="GO" id="GO:0003677">
    <property type="term" value="F:DNA binding"/>
    <property type="evidence" value="ECO:0007669"/>
    <property type="project" value="UniProtKB-UniRule"/>
</dbReference>
<dbReference type="InterPro" id="IPR003137">
    <property type="entry name" value="PA_domain"/>
</dbReference>
<dbReference type="Gene3D" id="3.40.630.10">
    <property type="entry name" value="Zn peptidases"/>
    <property type="match status" value="1"/>
</dbReference>
<keyword evidence="3 7" id="KW-0645">Protease</keyword>
<dbReference type="GO" id="GO:0005634">
    <property type="term" value="C:nucleus"/>
    <property type="evidence" value="ECO:0007669"/>
    <property type="project" value="UniProtKB-UniRule"/>
</dbReference>
<dbReference type="PANTHER" id="PTHR12147:SF26">
    <property type="entry name" value="PEPTIDASE M28 DOMAIN-CONTAINING PROTEIN"/>
    <property type="match status" value="1"/>
</dbReference>
<dbReference type="Pfam" id="PF04389">
    <property type="entry name" value="Peptidase_M28"/>
    <property type="match status" value="1"/>
</dbReference>
<dbReference type="Gene3D" id="3.50.30.30">
    <property type="match status" value="1"/>
</dbReference>
<dbReference type="Pfam" id="PF02225">
    <property type="entry name" value="PA"/>
    <property type="match status" value="1"/>
</dbReference>
<evidence type="ECO:0000256" key="1">
    <source>
        <dbReference type="ARBA" id="ARBA00001947"/>
    </source>
</evidence>
<evidence type="ECO:0000259" key="9">
    <source>
        <dbReference type="PROSITE" id="PS50118"/>
    </source>
</evidence>
<reference evidence="10" key="1">
    <citation type="submission" date="2021-06" db="EMBL/GenBank/DDBJ databases">
        <authorList>
            <person name="Kallberg Y."/>
            <person name="Tangrot J."/>
            <person name="Rosling A."/>
        </authorList>
    </citation>
    <scope>NUCLEOTIDE SEQUENCE</scope>
    <source>
        <strain evidence="10">CL551</strain>
    </source>
</reference>
<evidence type="ECO:0000256" key="5">
    <source>
        <dbReference type="ARBA" id="ARBA00022833"/>
    </source>
</evidence>
<dbReference type="Proteomes" id="UP000789342">
    <property type="component" value="Unassembled WGS sequence"/>
</dbReference>
<evidence type="ECO:0000313" key="11">
    <source>
        <dbReference type="Proteomes" id="UP000789342"/>
    </source>
</evidence>
<keyword evidence="6" id="KW-0238">DNA-binding</keyword>
<organism evidence="10 11">
    <name type="scientific">Acaulospora morrowiae</name>
    <dbReference type="NCBI Taxonomy" id="94023"/>
    <lineage>
        <taxon>Eukaryota</taxon>
        <taxon>Fungi</taxon>
        <taxon>Fungi incertae sedis</taxon>
        <taxon>Mucoromycota</taxon>
        <taxon>Glomeromycotina</taxon>
        <taxon>Glomeromycetes</taxon>
        <taxon>Diversisporales</taxon>
        <taxon>Acaulosporaceae</taxon>
        <taxon>Acaulospora</taxon>
    </lineage>
</organism>
<evidence type="ECO:0000256" key="8">
    <source>
        <dbReference type="SAM" id="MobiDB-lite"/>
    </source>
</evidence>
<dbReference type="CDD" id="cd00538">
    <property type="entry name" value="PA"/>
    <property type="match status" value="1"/>
</dbReference>
<dbReference type="PROSITE" id="PS50118">
    <property type="entry name" value="HMG_BOX_2"/>
    <property type="match status" value="1"/>
</dbReference>